<dbReference type="AlphaFoldDB" id="A0A5D2FMH4"/>
<reference evidence="2 3" key="1">
    <citation type="submission" date="2019-06" db="EMBL/GenBank/DDBJ databases">
        <title>WGS assembly of Gossypium darwinii.</title>
        <authorList>
            <person name="Chen Z.J."/>
            <person name="Sreedasyam A."/>
            <person name="Ando A."/>
            <person name="Song Q."/>
            <person name="De L."/>
            <person name="Hulse-Kemp A."/>
            <person name="Ding M."/>
            <person name="Ye W."/>
            <person name="Kirkbride R."/>
            <person name="Jenkins J."/>
            <person name="Plott C."/>
            <person name="Lovell J."/>
            <person name="Lin Y.-M."/>
            <person name="Vaughn R."/>
            <person name="Liu B."/>
            <person name="Li W."/>
            <person name="Simpson S."/>
            <person name="Scheffler B."/>
            <person name="Saski C."/>
            <person name="Grover C."/>
            <person name="Hu G."/>
            <person name="Conover J."/>
            <person name="Carlson J."/>
            <person name="Shu S."/>
            <person name="Boston L."/>
            <person name="Williams M."/>
            <person name="Peterson D."/>
            <person name="Mcgee K."/>
            <person name="Jones D."/>
            <person name="Wendel J."/>
            <person name="Stelly D."/>
            <person name="Grimwood J."/>
            <person name="Schmutz J."/>
        </authorList>
    </citation>
    <scope>NUCLEOTIDE SEQUENCE [LARGE SCALE GENOMIC DNA]</scope>
    <source>
        <strain evidence="2">1808015.09</strain>
    </source>
</reference>
<evidence type="ECO:0000256" key="1">
    <source>
        <dbReference type="SAM" id="MobiDB-lite"/>
    </source>
</evidence>
<evidence type="ECO:0000313" key="2">
    <source>
        <dbReference type="EMBL" id="TYH07134.1"/>
    </source>
</evidence>
<name>A0A5D2FMH4_GOSDA</name>
<accession>A0A5D2FMH4</accession>
<sequence>MGSFSSPLFYLLEASSKNEKTRVQPPFLDSTTPNGGEGSDSAATGPDLVLKLWRTRGVKHGRKQGAGYTRILSGVLTWGLSL</sequence>
<evidence type="ECO:0000313" key="3">
    <source>
        <dbReference type="Proteomes" id="UP000323506"/>
    </source>
</evidence>
<gene>
    <name evidence="2" type="ORF">ES288_A08G209100v1</name>
</gene>
<feature type="region of interest" description="Disordered" evidence="1">
    <location>
        <begin position="17"/>
        <end position="44"/>
    </location>
</feature>
<dbReference type="EMBL" id="CM017695">
    <property type="protein sequence ID" value="TYH07134.1"/>
    <property type="molecule type" value="Genomic_DNA"/>
</dbReference>
<dbReference type="Proteomes" id="UP000323506">
    <property type="component" value="Chromosome A08"/>
</dbReference>
<organism evidence="2 3">
    <name type="scientific">Gossypium darwinii</name>
    <name type="common">Darwin's cotton</name>
    <name type="synonym">Gossypium barbadense var. darwinii</name>
    <dbReference type="NCBI Taxonomy" id="34276"/>
    <lineage>
        <taxon>Eukaryota</taxon>
        <taxon>Viridiplantae</taxon>
        <taxon>Streptophyta</taxon>
        <taxon>Embryophyta</taxon>
        <taxon>Tracheophyta</taxon>
        <taxon>Spermatophyta</taxon>
        <taxon>Magnoliopsida</taxon>
        <taxon>eudicotyledons</taxon>
        <taxon>Gunneridae</taxon>
        <taxon>Pentapetalae</taxon>
        <taxon>rosids</taxon>
        <taxon>malvids</taxon>
        <taxon>Malvales</taxon>
        <taxon>Malvaceae</taxon>
        <taxon>Malvoideae</taxon>
        <taxon>Gossypium</taxon>
    </lineage>
</organism>
<proteinExistence type="predicted"/>
<protein>
    <submittedName>
        <fullName evidence="2">Uncharacterized protein</fullName>
    </submittedName>
</protein>
<keyword evidence="3" id="KW-1185">Reference proteome</keyword>